<dbReference type="PANTHER" id="PTHR32319">
    <property type="entry name" value="BACTERIAL HEMOLYSIN-LIKE PROTEIN"/>
    <property type="match status" value="1"/>
</dbReference>
<dbReference type="InterPro" id="IPR029063">
    <property type="entry name" value="SAM-dependent_MTases_sf"/>
</dbReference>
<evidence type="ECO:0000313" key="5">
    <source>
        <dbReference type="EMBL" id="KEJ91342.1"/>
    </source>
</evidence>
<evidence type="ECO:0000313" key="6">
    <source>
        <dbReference type="Proteomes" id="UP000027665"/>
    </source>
</evidence>
<dbReference type="OrthoDB" id="9784736at2"/>
<comment type="caution">
    <text evidence="5">The sequence shown here is derived from an EMBL/GenBank/DDBJ whole genome shotgun (WGS) entry which is preliminary data.</text>
</comment>
<keyword evidence="6" id="KW-1185">Reference proteome</keyword>
<dbReference type="GO" id="GO:0032259">
    <property type="term" value="P:methylation"/>
    <property type="evidence" value="ECO:0007669"/>
    <property type="project" value="InterPro"/>
</dbReference>
<dbReference type="RefSeq" id="WP_037978212.1">
    <property type="nucleotide sequence ID" value="NZ_JMKI01000051.1"/>
</dbReference>
<dbReference type="GO" id="GO:0008168">
    <property type="term" value="F:methyltransferase activity"/>
    <property type="evidence" value="ECO:0007669"/>
    <property type="project" value="InterPro"/>
</dbReference>
<dbReference type="CDD" id="cd02440">
    <property type="entry name" value="AdoMet_MTases"/>
    <property type="match status" value="1"/>
</dbReference>
<name>A0A073J0X3_9BACT</name>
<gene>
    <name evidence="5" type="ORF">EH55_10880</name>
</gene>
<dbReference type="SMART" id="SM00363">
    <property type="entry name" value="S4"/>
    <property type="match status" value="1"/>
</dbReference>
<dbReference type="eggNOG" id="COG1189">
    <property type="taxonomic scope" value="Bacteria"/>
</dbReference>
<dbReference type="GO" id="GO:0003723">
    <property type="term" value="F:RNA binding"/>
    <property type="evidence" value="ECO:0007669"/>
    <property type="project" value="UniProtKB-KW"/>
</dbReference>
<dbReference type="InterPro" id="IPR036986">
    <property type="entry name" value="S4_RNA-bd_sf"/>
</dbReference>
<dbReference type="Gene3D" id="3.10.290.10">
    <property type="entry name" value="RNA-binding S4 domain"/>
    <property type="match status" value="1"/>
</dbReference>
<dbReference type="CDD" id="cd00165">
    <property type="entry name" value="S4"/>
    <property type="match status" value="1"/>
</dbReference>
<keyword evidence="1 3" id="KW-0694">RNA-binding</keyword>
<dbReference type="PATRIC" id="fig|2754.20.peg.1365"/>
<evidence type="ECO:0000256" key="3">
    <source>
        <dbReference type="PROSITE-ProRule" id="PRU00182"/>
    </source>
</evidence>
<evidence type="ECO:0000256" key="2">
    <source>
        <dbReference type="ARBA" id="ARBA00029460"/>
    </source>
</evidence>
<evidence type="ECO:0000256" key="1">
    <source>
        <dbReference type="ARBA" id="ARBA00022884"/>
    </source>
</evidence>
<sequence length="275" mass="30521">MTKEKPVRLDKFVSDRKMAASRAAARNYIEEGRVSVNGVVVTKPASMVRPDADVKIDAPEKEWVSRGAYKLLKAMESFAVDARGRRCVDIGASTGGFTEVLLERGAAHVYSVDVGYGQLAWKLRGDERVTALERTNARNLTIEMIEGEKADIIVSDASFISAKLLLPKMEELLKDDGAIVLLVKPQFEAGHERVGKGVVTDPALHITILNELADFIEQRTALSLEAADYSPIRGPEGNIEFLFFLKRRVNFSLKERPDFDKMVAEAHIKSRAHPK</sequence>
<comment type="similarity">
    <text evidence="2">Belongs to the TlyA family.</text>
</comment>
<dbReference type="Pfam" id="PF01479">
    <property type="entry name" value="S4"/>
    <property type="match status" value="1"/>
</dbReference>
<dbReference type="NCBIfam" id="TIGR00478">
    <property type="entry name" value="tly"/>
    <property type="match status" value="1"/>
</dbReference>
<evidence type="ECO:0000259" key="4">
    <source>
        <dbReference type="SMART" id="SM00363"/>
    </source>
</evidence>
<dbReference type="PIRSF" id="PIRSF005578">
    <property type="entry name" value="TlyA"/>
    <property type="match status" value="1"/>
</dbReference>
<proteinExistence type="inferred from homology"/>
<dbReference type="AlphaFoldDB" id="A0A073J0X3"/>
<dbReference type="InterPro" id="IPR047048">
    <property type="entry name" value="TlyA"/>
</dbReference>
<reference evidence="5 6" key="1">
    <citation type="submission" date="2014-04" db="EMBL/GenBank/DDBJ databases">
        <title>Draft Genome Sequence of Synergistes jonesii.</title>
        <authorList>
            <person name="Coil D.A."/>
            <person name="Eisen J.A."/>
            <person name="Holland-Moritz H.E."/>
        </authorList>
    </citation>
    <scope>NUCLEOTIDE SEQUENCE [LARGE SCALE GENOMIC DNA]</scope>
    <source>
        <strain evidence="5 6">78-1</strain>
    </source>
</reference>
<dbReference type="SUPFAM" id="SSF55174">
    <property type="entry name" value="Alpha-L RNA-binding motif"/>
    <property type="match status" value="1"/>
</dbReference>
<accession>A0A073J0X3</accession>
<dbReference type="Gene3D" id="3.40.50.150">
    <property type="entry name" value="Vaccinia Virus protein VP39"/>
    <property type="match status" value="1"/>
</dbReference>
<dbReference type="PROSITE" id="PS50889">
    <property type="entry name" value="S4"/>
    <property type="match status" value="1"/>
</dbReference>
<dbReference type="STRING" id="2754.EH55_10880"/>
<dbReference type="InterPro" id="IPR002942">
    <property type="entry name" value="S4_RNA-bd"/>
</dbReference>
<dbReference type="GeneID" id="90984494"/>
<dbReference type="InterPro" id="IPR004538">
    <property type="entry name" value="Hemolysin_A/TlyA"/>
</dbReference>
<dbReference type="SUPFAM" id="SSF53335">
    <property type="entry name" value="S-adenosyl-L-methionine-dependent methyltransferases"/>
    <property type="match status" value="1"/>
</dbReference>
<feature type="domain" description="RNA-binding S4" evidence="4">
    <location>
        <begin position="7"/>
        <end position="72"/>
    </location>
</feature>
<dbReference type="InterPro" id="IPR002877">
    <property type="entry name" value="RNA_MeTrfase_FtsJ_dom"/>
</dbReference>
<protein>
    <submittedName>
        <fullName evidence="5">Hemolysin</fullName>
    </submittedName>
</protein>
<dbReference type="Proteomes" id="UP000027665">
    <property type="component" value="Unassembled WGS sequence"/>
</dbReference>
<dbReference type="PANTHER" id="PTHR32319:SF0">
    <property type="entry name" value="BACTERIAL HEMOLYSIN-LIKE PROTEIN"/>
    <property type="match status" value="1"/>
</dbReference>
<dbReference type="Pfam" id="PF01728">
    <property type="entry name" value="FtsJ"/>
    <property type="match status" value="1"/>
</dbReference>
<dbReference type="EMBL" id="JMKI01000051">
    <property type="protein sequence ID" value="KEJ91342.1"/>
    <property type="molecule type" value="Genomic_DNA"/>
</dbReference>
<organism evidence="5 6">
    <name type="scientific">Synergistes jonesii</name>
    <dbReference type="NCBI Taxonomy" id="2754"/>
    <lineage>
        <taxon>Bacteria</taxon>
        <taxon>Thermotogati</taxon>
        <taxon>Synergistota</taxon>
        <taxon>Synergistia</taxon>
        <taxon>Synergistales</taxon>
        <taxon>Synergistaceae</taxon>
        <taxon>Synergistes</taxon>
    </lineage>
</organism>